<reference evidence="3" key="2">
    <citation type="submission" date="2011-02" db="EMBL/GenBank/DDBJ databases">
        <title>The complete genome of Fluviicola taffensis DSM 16823.</title>
        <authorList>
            <consortium name="US DOE Joint Genome Institute (JGI-PGF)"/>
            <person name="Lucas S."/>
            <person name="Copeland A."/>
            <person name="Lapidus A."/>
            <person name="Bruce D."/>
            <person name="Goodwin L."/>
            <person name="Pitluck S."/>
            <person name="Kyrpides N."/>
            <person name="Mavromatis K."/>
            <person name="Ivanova N."/>
            <person name="Mikhailova N."/>
            <person name="Pagani I."/>
            <person name="Chertkov O."/>
            <person name="Detter J.C."/>
            <person name="Han C."/>
            <person name="Tapia R."/>
            <person name="Land M."/>
            <person name="Hauser L."/>
            <person name="Markowitz V."/>
            <person name="Cheng J.-F."/>
            <person name="Hugenholtz P."/>
            <person name="Woyke T."/>
            <person name="Wu D."/>
            <person name="Tindall B."/>
            <person name="Pomrenke H.G."/>
            <person name="Brambilla E."/>
            <person name="Klenk H.-P."/>
            <person name="Eisen J.A."/>
        </authorList>
    </citation>
    <scope>NUCLEOTIDE SEQUENCE [LARGE SCALE GENOMIC DNA]</scope>
    <source>
        <strain evidence="3">DSM 16823 / RW262 / RW262</strain>
    </source>
</reference>
<dbReference type="RefSeq" id="WP_013686625.1">
    <property type="nucleotide sequence ID" value="NC_015321.1"/>
</dbReference>
<evidence type="ECO:0000313" key="3">
    <source>
        <dbReference type="Proteomes" id="UP000007463"/>
    </source>
</evidence>
<keyword evidence="1" id="KW-1133">Transmembrane helix</keyword>
<organism evidence="2 3">
    <name type="scientific">Fluviicola taffensis (strain DSM 16823 / NCIMB 13979 / RW262)</name>
    <dbReference type="NCBI Taxonomy" id="755732"/>
    <lineage>
        <taxon>Bacteria</taxon>
        <taxon>Pseudomonadati</taxon>
        <taxon>Bacteroidota</taxon>
        <taxon>Flavobacteriia</taxon>
        <taxon>Flavobacteriales</taxon>
        <taxon>Crocinitomicaceae</taxon>
        <taxon>Fluviicola</taxon>
    </lineage>
</organism>
<keyword evidence="3" id="KW-1185">Reference proteome</keyword>
<keyword evidence="1" id="KW-0812">Transmembrane</keyword>
<dbReference type="KEGG" id="fte:Fluta_1868"/>
<sequence length="154" mass="18267" precursor="true">MKPKKSVVLSVLLAFLIALVVPFLVYNQIAKDIPISNWRPGIYVQILFPTLFLFPATYVLFLLKTIEINQDVWTVRYLFPRRELHFSKCEIVEIKKHQYKTYKYRIEVTTFTIQLRNSKSLKISSNEINDFDYLERILNKSDYKALTVKNKKTV</sequence>
<evidence type="ECO:0000256" key="1">
    <source>
        <dbReference type="SAM" id="Phobius"/>
    </source>
</evidence>
<dbReference type="HOGENOM" id="CLU_1701659_0_0_10"/>
<proteinExistence type="predicted"/>
<dbReference type="AlphaFoldDB" id="F2IIZ7"/>
<accession>F2IIZ7</accession>
<name>F2IIZ7_FLUTR</name>
<reference evidence="2 3" key="1">
    <citation type="journal article" date="2011" name="Stand. Genomic Sci.">
        <title>Complete genome sequence of the gliding freshwater bacterium Fluviicola taffensis type strain (RW262).</title>
        <authorList>
            <person name="Woyke T."/>
            <person name="Chertkov O."/>
            <person name="Lapidus A."/>
            <person name="Nolan M."/>
            <person name="Lucas S."/>
            <person name="Del Rio T.G."/>
            <person name="Tice H."/>
            <person name="Cheng J.F."/>
            <person name="Tapia R."/>
            <person name="Han C."/>
            <person name="Goodwin L."/>
            <person name="Pitluck S."/>
            <person name="Liolios K."/>
            <person name="Pagani I."/>
            <person name="Ivanova N."/>
            <person name="Huntemann M."/>
            <person name="Mavromatis K."/>
            <person name="Mikhailova N."/>
            <person name="Pati A."/>
            <person name="Chen A."/>
            <person name="Palaniappan K."/>
            <person name="Land M."/>
            <person name="Hauser L."/>
            <person name="Brambilla E.M."/>
            <person name="Rohde M."/>
            <person name="Mwirichia R."/>
            <person name="Sikorski J."/>
            <person name="Tindall B.J."/>
            <person name="Goker M."/>
            <person name="Bristow J."/>
            <person name="Eisen J.A."/>
            <person name="Markowitz V."/>
            <person name="Hugenholtz P."/>
            <person name="Klenk H.P."/>
            <person name="Kyrpides N.C."/>
        </authorList>
    </citation>
    <scope>NUCLEOTIDE SEQUENCE [LARGE SCALE GENOMIC DNA]</scope>
    <source>
        <strain evidence="3">DSM 16823 / RW262 / RW262</strain>
    </source>
</reference>
<gene>
    <name evidence="2" type="ordered locus">Fluta_1868</name>
</gene>
<evidence type="ECO:0000313" key="2">
    <source>
        <dbReference type="EMBL" id="AEA43855.1"/>
    </source>
</evidence>
<keyword evidence="1" id="KW-0472">Membrane</keyword>
<protein>
    <submittedName>
        <fullName evidence="2">Uncharacterized protein</fullName>
    </submittedName>
</protein>
<dbReference type="Proteomes" id="UP000007463">
    <property type="component" value="Chromosome"/>
</dbReference>
<dbReference type="EMBL" id="CP002542">
    <property type="protein sequence ID" value="AEA43855.1"/>
    <property type="molecule type" value="Genomic_DNA"/>
</dbReference>
<feature type="transmembrane region" description="Helical" evidence="1">
    <location>
        <begin position="43"/>
        <end position="63"/>
    </location>
</feature>